<keyword evidence="10" id="KW-0812">Transmembrane</keyword>
<evidence type="ECO:0000256" key="10">
    <source>
        <dbReference type="SAM" id="Phobius"/>
    </source>
</evidence>
<dbReference type="GO" id="GO:0005524">
    <property type="term" value="F:ATP binding"/>
    <property type="evidence" value="ECO:0007669"/>
    <property type="project" value="UniProtKB-KW"/>
</dbReference>
<evidence type="ECO:0000256" key="8">
    <source>
        <dbReference type="ARBA" id="ARBA00023012"/>
    </source>
</evidence>
<dbReference type="GO" id="GO:0046983">
    <property type="term" value="F:protein dimerization activity"/>
    <property type="evidence" value="ECO:0007669"/>
    <property type="project" value="InterPro"/>
</dbReference>
<evidence type="ECO:0000313" key="12">
    <source>
        <dbReference type="EMBL" id="SHH88751.1"/>
    </source>
</evidence>
<feature type="transmembrane region" description="Helical" evidence="10">
    <location>
        <begin position="6"/>
        <end position="25"/>
    </location>
</feature>
<evidence type="ECO:0000256" key="1">
    <source>
        <dbReference type="ARBA" id="ARBA00000085"/>
    </source>
</evidence>
<dbReference type="InterPro" id="IPR011712">
    <property type="entry name" value="Sig_transdc_His_kin_sub3_dim/P"/>
</dbReference>
<accession>A0A1M5WMH5</accession>
<dbReference type="EC" id="2.7.13.3" evidence="2"/>
<evidence type="ECO:0000256" key="5">
    <source>
        <dbReference type="ARBA" id="ARBA00022741"/>
    </source>
</evidence>
<keyword evidence="4" id="KW-0808">Transferase</keyword>
<dbReference type="Proteomes" id="UP000184389">
    <property type="component" value="Unassembled WGS sequence"/>
</dbReference>
<feature type="transmembrane region" description="Helical" evidence="10">
    <location>
        <begin position="142"/>
        <end position="161"/>
    </location>
</feature>
<dbReference type="Pfam" id="PF07730">
    <property type="entry name" value="HisKA_3"/>
    <property type="match status" value="1"/>
</dbReference>
<dbReference type="Gene3D" id="3.30.565.10">
    <property type="entry name" value="Histidine kinase-like ATPase, C-terminal domain"/>
    <property type="match status" value="1"/>
</dbReference>
<keyword evidence="10" id="KW-0472">Membrane</keyword>
<feature type="coiled-coil region" evidence="9">
    <location>
        <begin position="161"/>
        <end position="205"/>
    </location>
</feature>
<comment type="catalytic activity">
    <reaction evidence="1">
        <text>ATP + protein L-histidine = ADP + protein N-phospho-L-histidine.</text>
        <dbReference type="EC" id="2.7.13.3"/>
    </reaction>
</comment>
<keyword evidence="3" id="KW-0597">Phosphoprotein</keyword>
<dbReference type="AlphaFoldDB" id="A0A1M5WMH5"/>
<dbReference type="CDD" id="cd16917">
    <property type="entry name" value="HATPase_UhpB-NarQ-NarX-like"/>
    <property type="match status" value="1"/>
</dbReference>
<feature type="transmembrane region" description="Helical" evidence="10">
    <location>
        <begin position="63"/>
        <end position="85"/>
    </location>
</feature>
<dbReference type="Gene3D" id="1.20.5.1930">
    <property type="match status" value="1"/>
</dbReference>
<protein>
    <recommendedName>
        <fullName evidence="2">histidine kinase</fullName>
        <ecNumber evidence="2">2.7.13.3</ecNumber>
    </recommendedName>
</protein>
<feature type="transmembrane region" description="Helical" evidence="10">
    <location>
        <begin position="105"/>
        <end position="122"/>
    </location>
</feature>
<evidence type="ECO:0000256" key="7">
    <source>
        <dbReference type="ARBA" id="ARBA00022840"/>
    </source>
</evidence>
<sequence length="392" mass="45502">MENKYLKYYFYLGRLMYIFIFIDILHRTKYTDISSILFASIFIAIAVNDHLRIYGFYKCKNGNYISLFFSAVTGGLIAYFVYGYIDIHMFMILYEIVLFNKGKSAKILFTIDILMIMSVVILRQASSFKMLYDISFWKENLFDILMCLTFVVSYSFVIYAYKVLYREKSKVEELNNELQESYKILKEQSEEIEKLTVEKERNRVAQEIHDYLGHSLVALNMNLDVVENIIERDPKKVKDIIAKSKNLAKDSMNSLRCAVYALRDEGEHFVLKESIEKLIGNVEHEDDISVEFQFNEDVENLAPGYKNIIYRTIQEGLTNGIVHGKADKFKINVDIKSNRVYLTIEDNGIGCENIVKGNGLNGIEDRINSIGGNTRYSTKIDNGFKIEARIPY</sequence>
<keyword evidence="5" id="KW-0547">Nucleotide-binding</keyword>
<organism evidence="12 13">
    <name type="scientific">Sporanaerobacter acetigenes DSM 13106</name>
    <dbReference type="NCBI Taxonomy" id="1123281"/>
    <lineage>
        <taxon>Bacteria</taxon>
        <taxon>Bacillati</taxon>
        <taxon>Bacillota</taxon>
        <taxon>Tissierellia</taxon>
        <taxon>Tissierellales</taxon>
        <taxon>Sporanaerobacteraceae</taxon>
        <taxon>Sporanaerobacter</taxon>
    </lineage>
</organism>
<dbReference type="STRING" id="1123281.SAMN02745180_01311"/>
<evidence type="ECO:0000259" key="11">
    <source>
        <dbReference type="Pfam" id="PF07730"/>
    </source>
</evidence>
<dbReference type="GO" id="GO:0000155">
    <property type="term" value="F:phosphorelay sensor kinase activity"/>
    <property type="evidence" value="ECO:0007669"/>
    <property type="project" value="InterPro"/>
</dbReference>
<keyword evidence="10" id="KW-1133">Transmembrane helix</keyword>
<dbReference type="PANTHER" id="PTHR24421:SF10">
    <property type="entry name" value="NITRATE_NITRITE SENSOR PROTEIN NARQ"/>
    <property type="match status" value="1"/>
</dbReference>
<gene>
    <name evidence="12" type="ORF">SAMN02745180_01311</name>
</gene>
<dbReference type="SUPFAM" id="SSF55874">
    <property type="entry name" value="ATPase domain of HSP90 chaperone/DNA topoisomerase II/histidine kinase"/>
    <property type="match status" value="1"/>
</dbReference>
<reference evidence="12 13" key="1">
    <citation type="submission" date="2016-11" db="EMBL/GenBank/DDBJ databases">
        <authorList>
            <person name="Jaros S."/>
            <person name="Januszkiewicz K."/>
            <person name="Wedrychowicz H."/>
        </authorList>
    </citation>
    <scope>NUCLEOTIDE SEQUENCE [LARGE SCALE GENOMIC DNA]</scope>
    <source>
        <strain evidence="12 13">DSM 13106</strain>
    </source>
</reference>
<keyword evidence="7" id="KW-0067">ATP-binding</keyword>
<proteinExistence type="predicted"/>
<keyword evidence="8" id="KW-0902">Two-component regulatory system</keyword>
<evidence type="ECO:0000256" key="6">
    <source>
        <dbReference type="ARBA" id="ARBA00022777"/>
    </source>
</evidence>
<evidence type="ECO:0000313" key="13">
    <source>
        <dbReference type="Proteomes" id="UP000184389"/>
    </source>
</evidence>
<keyword evidence="9" id="KW-0175">Coiled coil</keyword>
<keyword evidence="13" id="KW-1185">Reference proteome</keyword>
<dbReference type="InterPro" id="IPR050482">
    <property type="entry name" value="Sensor_HK_TwoCompSys"/>
</dbReference>
<evidence type="ECO:0000256" key="2">
    <source>
        <dbReference type="ARBA" id="ARBA00012438"/>
    </source>
</evidence>
<feature type="transmembrane region" description="Helical" evidence="10">
    <location>
        <begin position="37"/>
        <end position="57"/>
    </location>
</feature>
<dbReference type="PANTHER" id="PTHR24421">
    <property type="entry name" value="NITRATE/NITRITE SENSOR PROTEIN NARX-RELATED"/>
    <property type="match status" value="1"/>
</dbReference>
<evidence type="ECO:0000256" key="4">
    <source>
        <dbReference type="ARBA" id="ARBA00022679"/>
    </source>
</evidence>
<dbReference type="GO" id="GO:0016020">
    <property type="term" value="C:membrane"/>
    <property type="evidence" value="ECO:0007669"/>
    <property type="project" value="InterPro"/>
</dbReference>
<evidence type="ECO:0000256" key="3">
    <source>
        <dbReference type="ARBA" id="ARBA00022553"/>
    </source>
</evidence>
<dbReference type="RefSeq" id="WP_072743992.1">
    <property type="nucleotide sequence ID" value="NZ_FQXR01000005.1"/>
</dbReference>
<keyword evidence="6 12" id="KW-0418">Kinase</keyword>
<feature type="domain" description="Signal transduction histidine kinase subgroup 3 dimerisation and phosphoacceptor" evidence="11">
    <location>
        <begin position="200"/>
        <end position="265"/>
    </location>
</feature>
<evidence type="ECO:0000256" key="9">
    <source>
        <dbReference type="SAM" id="Coils"/>
    </source>
</evidence>
<name>A0A1M5WMH5_9FIRM</name>
<dbReference type="EMBL" id="FQXR01000005">
    <property type="protein sequence ID" value="SHH88751.1"/>
    <property type="molecule type" value="Genomic_DNA"/>
</dbReference>
<dbReference type="InterPro" id="IPR036890">
    <property type="entry name" value="HATPase_C_sf"/>
</dbReference>
<dbReference type="OrthoDB" id="9781904at2"/>